<dbReference type="GO" id="GO:0004674">
    <property type="term" value="F:protein serine/threonine kinase activity"/>
    <property type="evidence" value="ECO:0007669"/>
    <property type="project" value="InterPro"/>
</dbReference>
<evidence type="ECO:0000259" key="7">
    <source>
        <dbReference type="Pfam" id="PF21127"/>
    </source>
</evidence>
<sequence>RPQPLRPLSTEGSQIPGETEEDGLLRREYVLVDDTRAVEFNRASDITFPPPPNFNSPPLSSSPTSAASRAATNALSRALSIASKKLFGGNGSPRSRTSQDYSPSTSSPRRREIILARSPDDGGVRDPLEEKILSQLDDLAQKTDVLTRWADELYEYVKGVPQKPLPDPNKFVKREGEAERNAAKRRNADLEAENNAITCIAVYMLVMSFSQKGIDQLRNYQEHMKMRDPDGEFLVSEGFLDVRCFRVGSCRSLAFSTALTWFKDSFVRCNDRATLVKTWLPVQYDGPRMWLDHLVYDRALQLSRTAARKELLDQASTPDECKQLYEESIWLLYTLQDDLLQSGNPFVEEDRATVATWITRTKLRLHRCQDRMRMNDHDRLQDARADQNLDDVTRIPPPWEPSANQGPSSS</sequence>
<dbReference type="STRING" id="670483.S7PT34"/>
<evidence type="ECO:0000259" key="6">
    <source>
        <dbReference type="Pfam" id="PF12063"/>
    </source>
</evidence>
<evidence type="ECO:0000256" key="2">
    <source>
        <dbReference type="ARBA" id="ARBA00022741"/>
    </source>
</evidence>
<organism evidence="8 9">
    <name type="scientific">Gloeophyllum trabeum (strain ATCC 11539 / FP-39264 / Madison 617)</name>
    <name type="common">Brown rot fungus</name>
    <dbReference type="NCBI Taxonomy" id="670483"/>
    <lineage>
        <taxon>Eukaryota</taxon>
        <taxon>Fungi</taxon>
        <taxon>Dikarya</taxon>
        <taxon>Basidiomycota</taxon>
        <taxon>Agaricomycotina</taxon>
        <taxon>Agaricomycetes</taxon>
        <taxon>Gloeophyllales</taxon>
        <taxon>Gloeophyllaceae</taxon>
        <taxon>Gloeophyllum</taxon>
    </lineage>
</organism>
<feature type="domain" description="ATG1-like MIT" evidence="7">
    <location>
        <begin position="288"/>
        <end position="372"/>
    </location>
</feature>
<dbReference type="Proteomes" id="UP000030669">
    <property type="component" value="Unassembled WGS sequence"/>
</dbReference>
<evidence type="ECO:0000313" key="8">
    <source>
        <dbReference type="EMBL" id="EPQ50543.1"/>
    </source>
</evidence>
<dbReference type="InterPro" id="IPR048941">
    <property type="entry name" value="ATG1-like_MIT2"/>
</dbReference>
<feature type="non-terminal residue" evidence="8">
    <location>
        <position position="1"/>
    </location>
</feature>
<feature type="compositionally biased region" description="Low complexity" evidence="5">
    <location>
        <begin position="56"/>
        <end position="71"/>
    </location>
</feature>
<reference evidence="8 9" key="1">
    <citation type="journal article" date="2012" name="Science">
        <title>The Paleozoic origin of enzymatic lignin decomposition reconstructed from 31 fungal genomes.</title>
        <authorList>
            <person name="Floudas D."/>
            <person name="Binder M."/>
            <person name="Riley R."/>
            <person name="Barry K."/>
            <person name="Blanchette R.A."/>
            <person name="Henrissat B."/>
            <person name="Martinez A.T."/>
            <person name="Otillar R."/>
            <person name="Spatafora J.W."/>
            <person name="Yadav J.S."/>
            <person name="Aerts A."/>
            <person name="Benoit I."/>
            <person name="Boyd A."/>
            <person name="Carlson A."/>
            <person name="Copeland A."/>
            <person name="Coutinho P.M."/>
            <person name="de Vries R.P."/>
            <person name="Ferreira P."/>
            <person name="Findley K."/>
            <person name="Foster B."/>
            <person name="Gaskell J."/>
            <person name="Glotzer D."/>
            <person name="Gorecki P."/>
            <person name="Heitman J."/>
            <person name="Hesse C."/>
            <person name="Hori C."/>
            <person name="Igarashi K."/>
            <person name="Jurgens J.A."/>
            <person name="Kallen N."/>
            <person name="Kersten P."/>
            <person name="Kohler A."/>
            <person name="Kuees U."/>
            <person name="Kumar T.K.A."/>
            <person name="Kuo A."/>
            <person name="LaButti K."/>
            <person name="Larrondo L.F."/>
            <person name="Lindquist E."/>
            <person name="Ling A."/>
            <person name="Lombard V."/>
            <person name="Lucas S."/>
            <person name="Lundell T."/>
            <person name="Martin R."/>
            <person name="McLaughlin D.J."/>
            <person name="Morgenstern I."/>
            <person name="Morin E."/>
            <person name="Murat C."/>
            <person name="Nagy L.G."/>
            <person name="Nolan M."/>
            <person name="Ohm R.A."/>
            <person name="Patyshakuliyeva A."/>
            <person name="Rokas A."/>
            <person name="Ruiz-Duenas F.J."/>
            <person name="Sabat G."/>
            <person name="Salamov A."/>
            <person name="Samejima M."/>
            <person name="Schmutz J."/>
            <person name="Slot J.C."/>
            <person name="St John F."/>
            <person name="Stenlid J."/>
            <person name="Sun H."/>
            <person name="Sun S."/>
            <person name="Syed K."/>
            <person name="Tsang A."/>
            <person name="Wiebenga A."/>
            <person name="Young D."/>
            <person name="Pisabarro A."/>
            <person name="Eastwood D.C."/>
            <person name="Martin F."/>
            <person name="Cullen D."/>
            <person name="Grigoriev I.V."/>
            <person name="Hibbett D.S."/>
        </authorList>
    </citation>
    <scope>NUCLEOTIDE SEQUENCE [LARGE SCALE GENOMIC DNA]</scope>
    <source>
        <strain evidence="8 9">ATCC 11539</strain>
    </source>
</reference>
<protein>
    <submittedName>
        <fullName evidence="8">Uncharacterized protein</fullName>
    </submittedName>
</protein>
<dbReference type="KEGG" id="gtr:GLOTRDRAFT_50525"/>
<dbReference type="EMBL" id="KB469315">
    <property type="protein sequence ID" value="EPQ50543.1"/>
    <property type="molecule type" value="Genomic_DNA"/>
</dbReference>
<evidence type="ECO:0000313" key="9">
    <source>
        <dbReference type="Proteomes" id="UP000030669"/>
    </source>
</evidence>
<dbReference type="RefSeq" id="XP_007871057.1">
    <property type="nucleotide sequence ID" value="XM_007872866.1"/>
</dbReference>
<feature type="region of interest" description="Disordered" evidence="5">
    <location>
        <begin position="376"/>
        <end position="410"/>
    </location>
</feature>
<feature type="compositionally biased region" description="Polar residues" evidence="5">
    <location>
        <begin position="92"/>
        <end position="107"/>
    </location>
</feature>
<name>S7PT34_GLOTA</name>
<feature type="domain" description="Serine/threonine-protein kinase Atg1-like tMIT" evidence="6">
    <location>
        <begin position="131"/>
        <end position="283"/>
    </location>
</feature>
<dbReference type="OMA" id="GERDPME"/>
<feature type="region of interest" description="Disordered" evidence="5">
    <location>
        <begin position="41"/>
        <end position="71"/>
    </location>
</feature>
<dbReference type="GO" id="GO:0005524">
    <property type="term" value="F:ATP binding"/>
    <property type="evidence" value="ECO:0007669"/>
    <property type="project" value="UniProtKB-KW"/>
</dbReference>
<dbReference type="InterPro" id="IPR022708">
    <property type="entry name" value="Atg1-like_tMIT"/>
</dbReference>
<feature type="compositionally biased region" description="Basic and acidic residues" evidence="5">
    <location>
        <begin position="376"/>
        <end position="393"/>
    </location>
</feature>
<feature type="region of interest" description="Disordered" evidence="5">
    <location>
        <begin position="85"/>
        <end position="126"/>
    </location>
</feature>
<evidence type="ECO:0000256" key="4">
    <source>
        <dbReference type="ARBA" id="ARBA00022840"/>
    </source>
</evidence>
<keyword evidence="1" id="KW-0808">Transferase</keyword>
<dbReference type="eggNOG" id="KOG0595">
    <property type="taxonomic scope" value="Eukaryota"/>
</dbReference>
<gene>
    <name evidence="8" type="ORF">GLOTRDRAFT_50525</name>
</gene>
<keyword evidence="4" id="KW-0067">ATP-binding</keyword>
<feature type="region of interest" description="Disordered" evidence="5">
    <location>
        <begin position="1"/>
        <end position="23"/>
    </location>
</feature>
<evidence type="ECO:0000256" key="5">
    <source>
        <dbReference type="SAM" id="MobiDB-lite"/>
    </source>
</evidence>
<feature type="compositionally biased region" description="Basic and acidic residues" evidence="5">
    <location>
        <begin position="109"/>
        <end position="126"/>
    </location>
</feature>
<dbReference type="OrthoDB" id="346907at2759"/>
<proteinExistence type="predicted"/>
<keyword evidence="2" id="KW-0547">Nucleotide-binding</keyword>
<evidence type="ECO:0000256" key="3">
    <source>
        <dbReference type="ARBA" id="ARBA00022777"/>
    </source>
</evidence>
<dbReference type="AlphaFoldDB" id="S7PT34"/>
<dbReference type="HOGENOM" id="CLU_713648_0_0_1"/>
<dbReference type="GeneID" id="19306743"/>
<keyword evidence="9" id="KW-1185">Reference proteome</keyword>
<dbReference type="Pfam" id="PF12063">
    <property type="entry name" value="ATG1-like_MIT1"/>
    <property type="match status" value="1"/>
</dbReference>
<accession>S7PT34</accession>
<evidence type="ECO:0000256" key="1">
    <source>
        <dbReference type="ARBA" id="ARBA00022679"/>
    </source>
</evidence>
<dbReference type="Pfam" id="PF21127">
    <property type="entry name" value="ATG1-like_MIT2"/>
    <property type="match status" value="1"/>
</dbReference>
<keyword evidence="3" id="KW-0418">Kinase</keyword>